<dbReference type="InterPro" id="IPR027417">
    <property type="entry name" value="P-loop_NTPase"/>
</dbReference>
<dbReference type="EMBL" id="JBGORX010000001">
    <property type="protein sequence ID" value="MFJ1267255.1"/>
    <property type="molecule type" value="Genomic_DNA"/>
</dbReference>
<keyword evidence="2" id="KW-0813">Transport</keyword>
<keyword evidence="5" id="KW-0547">Nucleotide-binding</keyword>
<dbReference type="InterPro" id="IPR011527">
    <property type="entry name" value="ABC1_TM_dom"/>
</dbReference>
<dbReference type="PROSITE" id="PS50929">
    <property type="entry name" value="ABC_TM1F"/>
    <property type="match status" value="1"/>
</dbReference>
<protein>
    <submittedName>
        <fullName evidence="14">Lipid A export permease/ATP-binding protein MsbA</fullName>
    </submittedName>
</protein>
<sequence>MKKKHTVKTSVLYKRLLAYVKPFWPVLALGIGANIFYSLIDAGFTYMMRPFFDKGFINIDIEFIKKIPYIVLIGITLRGLVSSLGSYCMTWVARSVVKVLRQKVFTHVSRLPADFYDEATSGQLLSKILYDVEQVAQVSAEALTDFVQNTCLILGLLTVMMVICWQLSLMFLLTIPFVGFIVSYTNKRVRRISHKVQKTMGEVTEIASEAIDGYRVVRIFGGLDYENAKFSKAIERSRQNDMKVAVSKAINVSGVQIVIAIGIAAIIAAAIQLSTVVIVSAGSFLAIIAAMLQLIKPMKTLTTLNAVIQKGLAGAESVFNLLDQPVENEQGSILTQRARGEIAFNHVSYAYRQGQHVLHDVSFTAEAGKTIALVGHSGSGKTTIASLLPRFYEISQGEITLDGMPINQINLRSLREQMALVSQSVTLFNDTLANNIAYGHLDVSREQIIQAAKLAFADEFISKLPDGYDTRVGENGVLLSGGQRQRIAIARAILKDAPILILDEATSALDSESERYIQIALEGVMKNRTTLVIAHRLSTIQHADKIIVMQHGRIVEEGAHHELLALQGHYAQLHGVQQTNLRYEEALI</sequence>
<evidence type="ECO:0000256" key="7">
    <source>
        <dbReference type="ARBA" id="ARBA00022967"/>
    </source>
</evidence>
<dbReference type="PANTHER" id="PTHR43394">
    <property type="entry name" value="ATP-DEPENDENT PERMEASE MDL1, MITOCHONDRIAL"/>
    <property type="match status" value="1"/>
</dbReference>
<keyword evidence="8 11" id="KW-1133">Transmembrane helix</keyword>
<gene>
    <name evidence="14" type="primary">msbA</name>
    <name evidence="14" type="ORF">ACD661_01650</name>
</gene>
<feature type="transmembrane region" description="Helical" evidence="11">
    <location>
        <begin position="152"/>
        <end position="185"/>
    </location>
</feature>
<dbReference type="InterPro" id="IPR003439">
    <property type="entry name" value="ABC_transporter-like_ATP-bd"/>
</dbReference>
<evidence type="ECO:0000256" key="8">
    <source>
        <dbReference type="ARBA" id="ARBA00022989"/>
    </source>
</evidence>
<evidence type="ECO:0000256" key="5">
    <source>
        <dbReference type="ARBA" id="ARBA00022741"/>
    </source>
</evidence>
<feature type="transmembrane region" description="Helical" evidence="11">
    <location>
        <begin position="23"/>
        <end position="48"/>
    </location>
</feature>
<dbReference type="Proteomes" id="UP001615550">
    <property type="component" value="Unassembled WGS sequence"/>
</dbReference>
<dbReference type="InterPro" id="IPR011917">
    <property type="entry name" value="ABC_transpr_lipidA"/>
</dbReference>
<keyword evidence="4 11" id="KW-0812">Transmembrane</keyword>
<keyword evidence="3" id="KW-1003">Cell membrane</keyword>
<dbReference type="InterPro" id="IPR036640">
    <property type="entry name" value="ABC1_TM_sf"/>
</dbReference>
<dbReference type="Pfam" id="PF00664">
    <property type="entry name" value="ABC_membrane"/>
    <property type="match status" value="1"/>
</dbReference>
<feature type="transmembrane region" description="Helical" evidence="11">
    <location>
        <begin position="277"/>
        <end position="295"/>
    </location>
</feature>
<dbReference type="NCBIfam" id="TIGR02203">
    <property type="entry name" value="MsbA_lipidA"/>
    <property type="match status" value="1"/>
</dbReference>
<keyword evidence="6" id="KW-0067">ATP-binding</keyword>
<reference evidence="14 15" key="1">
    <citation type="submission" date="2024-08" db="EMBL/GenBank/DDBJ databases">
        <title>Draft Genome Sequence of Legionella lytica strain DSB2004, Isolated From a Fire Sprinkler System.</title>
        <authorList>
            <person name="Everhart A.D."/>
            <person name="Kidane D.T."/>
            <person name="Farone A.L."/>
            <person name="Farone M.B."/>
        </authorList>
    </citation>
    <scope>NUCLEOTIDE SEQUENCE [LARGE SCALE GENOMIC DNA]</scope>
    <source>
        <strain evidence="14 15">DSB2004</strain>
    </source>
</reference>
<dbReference type="CDD" id="cd18552">
    <property type="entry name" value="ABC_6TM_MsbA_like"/>
    <property type="match status" value="1"/>
</dbReference>
<proteinExistence type="predicted"/>
<feature type="domain" description="ABC transmembrane type-1" evidence="13">
    <location>
        <begin position="28"/>
        <end position="310"/>
    </location>
</feature>
<name>A0ABW8D7D0_9GAMM</name>
<dbReference type="RefSeq" id="WP_400185834.1">
    <property type="nucleotide sequence ID" value="NZ_JBGORX010000001.1"/>
</dbReference>
<dbReference type="PROSITE" id="PS00211">
    <property type="entry name" value="ABC_TRANSPORTER_1"/>
    <property type="match status" value="1"/>
</dbReference>
<dbReference type="Gene3D" id="3.40.50.300">
    <property type="entry name" value="P-loop containing nucleotide triphosphate hydrolases"/>
    <property type="match status" value="1"/>
</dbReference>
<accession>A0ABW8D7D0</accession>
<dbReference type="InterPro" id="IPR003593">
    <property type="entry name" value="AAA+_ATPase"/>
</dbReference>
<dbReference type="SMART" id="SM00382">
    <property type="entry name" value="AAA"/>
    <property type="match status" value="1"/>
</dbReference>
<keyword evidence="10 11" id="KW-0472">Membrane</keyword>
<organism evidence="14 15">
    <name type="scientific">Legionella lytica</name>
    <dbReference type="NCBI Taxonomy" id="96232"/>
    <lineage>
        <taxon>Bacteria</taxon>
        <taxon>Pseudomonadati</taxon>
        <taxon>Pseudomonadota</taxon>
        <taxon>Gammaproteobacteria</taxon>
        <taxon>Legionellales</taxon>
        <taxon>Legionellaceae</taxon>
        <taxon>Legionella</taxon>
    </lineage>
</organism>
<evidence type="ECO:0000313" key="14">
    <source>
        <dbReference type="EMBL" id="MFJ1267255.1"/>
    </source>
</evidence>
<dbReference type="InterPro" id="IPR017871">
    <property type="entry name" value="ABC_transporter-like_CS"/>
</dbReference>
<dbReference type="SUPFAM" id="SSF90123">
    <property type="entry name" value="ABC transporter transmembrane region"/>
    <property type="match status" value="1"/>
</dbReference>
<keyword evidence="15" id="KW-1185">Reference proteome</keyword>
<comment type="subcellular location">
    <subcellularLocation>
        <location evidence="1">Cell membrane</location>
        <topology evidence="1">Multi-pass membrane protein</topology>
    </subcellularLocation>
</comment>
<dbReference type="Gene3D" id="1.20.1560.10">
    <property type="entry name" value="ABC transporter type 1, transmembrane domain"/>
    <property type="match status" value="1"/>
</dbReference>
<feature type="transmembrane region" description="Helical" evidence="11">
    <location>
        <begin position="249"/>
        <end position="271"/>
    </location>
</feature>
<evidence type="ECO:0000313" key="15">
    <source>
        <dbReference type="Proteomes" id="UP001615550"/>
    </source>
</evidence>
<comment type="caution">
    <text evidence="14">The sequence shown here is derived from an EMBL/GenBank/DDBJ whole genome shotgun (WGS) entry which is preliminary data.</text>
</comment>
<evidence type="ECO:0000256" key="11">
    <source>
        <dbReference type="SAM" id="Phobius"/>
    </source>
</evidence>
<evidence type="ECO:0000256" key="4">
    <source>
        <dbReference type="ARBA" id="ARBA00022692"/>
    </source>
</evidence>
<dbReference type="PROSITE" id="PS50893">
    <property type="entry name" value="ABC_TRANSPORTER_2"/>
    <property type="match status" value="1"/>
</dbReference>
<evidence type="ECO:0000256" key="9">
    <source>
        <dbReference type="ARBA" id="ARBA00023055"/>
    </source>
</evidence>
<evidence type="ECO:0000259" key="12">
    <source>
        <dbReference type="PROSITE" id="PS50893"/>
    </source>
</evidence>
<dbReference type="PANTHER" id="PTHR43394:SF1">
    <property type="entry name" value="ATP-BINDING CASSETTE SUB-FAMILY B MEMBER 10, MITOCHONDRIAL"/>
    <property type="match status" value="1"/>
</dbReference>
<evidence type="ECO:0000256" key="6">
    <source>
        <dbReference type="ARBA" id="ARBA00022840"/>
    </source>
</evidence>
<dbReference type="SUPFAM" id="SSF52540">
    <property type="entry name" value="P-loop containing nucleoside triphosphate hydrolases"/>
    <property type="match status" value="1"/>
</dbReference>
<keyword evidence="9" id="KW-0445">Lipid transport</keyword>
<evidence type="ECO:0000256" key="2">
    <source>
        <dbReference type="ARBA" id="ARBA00022448"/>
    </source>
</evidence>
<evidence type="ECO:0000256" key="10">
    <source>
        <dbReference type="ARBA" id="ARBA00023136"/>
    </source>
</evidence>
<keyword evidence="7" id="KW-1278">Translocase</keyword>
<evidence type="ECO:0000256" key="1">
    <source>
        <dbReference type="ARBA" id="ARBA00004651"/>
    </source>
</evidence>
<feature type="domain" description="ABC transporter" evidence="12">
    <location>
        <begin position="342"/>
        <end position="576"/>
    </location>
</feature>
<evidence type="ECO:0000259" key="13">
    <source>
        <dbReference type="PROSITE" id="PS50929"/>
    </source>
</evidence>
<dbReference type="Pfam" id="PF00005">
    <property type="entry name" value="ABC_tran"/>
    <property type="match status" value="1"/>
</dbReference>
<dbReference type="InterPro" id="IPR039421">
    <property type="entry name" value="Type_1_exporter"/>
</dbReference>
<evidence type="ECO:0000256" key="3">
    <source>
        <dbReference type="ARBA" id="ARBA00022475"/>
    </source>
</evidence>